<dbReference type="InterPro" id="IPR045851">
    <property type="entry name" value="AMP-bd_C_sf"/>
</dbReference>
<feature type="region of interest" description="Disordered" evidence="5">
    <location>
        <begin position="199"/>
        <end position="254"/>
    </location>
</feature>
<dbReference type="InterPro" id="IPR010071">
    <property type="entry name" value="AA_adenyl_dom"/>
</dbReference>
<dbReference type="InterPro" id="IPR049704">
    <property type="entry name" value="Aminotrans_3_PPA_site"/>
</dbReference>
<dbReference type="Proteomes" id="UP000315010">
    <property type="component" value="Unassembled WGS sequence"/>
</dbReference>
<dbReference type="CDD" id="cd19531">
    <property type="entry name" value="LCL_NRPS-like"/>
    <property type="match status" value="1"/>
</dbReference>
<dbReference type="Gene3D" id="3.30.559.30">
    <property type="entry name" value="Nonribosomal peptide synthetase, condensation domain"/>
    <property type="match status" value="1"/>
</dbReference>
<comment type="caution">
    <text evidence="7">The sequence shown here is derived from an EMBL/GenBank/DDBJ whole genome shotgun (WGS) entry which is preliminary data.</text>
</comment>
<evidence type="ECO:0000259" key="6">
    <source>
        <dbReference type="PROSITE" id="PS50075"/>
    </source>
</evidence>
<dbReference type="GO" id="GO:0043041">
    <property type="term" value="P:amino acid activation for nonribosomal peptide biosynthetic process"/>
    <property type="evidence" value="ECO:0007669"/>
    <property type="project" value="TreeGrafter"/>
</dbReference>
<dbReference type="InterPro" id="IPR020806">
    <property type="entry name" value="PKS_PP-bd"/>
</dbReference>
<feature type="region of interest" description="Disordered" evidence="5">
    <location>
        <begin position="724"/>
        <end position="743"/>
    </location>
</feature>
<feature type="domain" description="Carrier" evidence="6">
    <location>
        <begin position="1713"/>
        <end position="1788"/>
    </location>
</feature>
<reference evidence="7 8" key="1">
    <citation type="submission" date="2019-02" db="EMBL/GenBank/DDBJ databases">
        <title>Deep-cultivation of Planctomycetes and their phenomic and genomic characterization uncovers novel biology.</title>
        <authorList>
            <person name="Wiegand S."/>
            <person name="Jogler M."/>
            <person name="Boedeker C."/>
            <person name="Pinto D."/>
            <person name="Vollmers J."/>
            <person name="Rivas-Marin E."/>
            <person name="Kohn T."/>
            <person name="Peeters S.H."/>
            <person name="Heuer A."/>
            <person name="Rast P."/>
            <person name="Oberbeckmann S."/>
            <person name="Bunk B."/>
            <person name="Jeske O."/>
            <person name="Meyerdierks A."/>
            <person name="Storesund J.E."/>
            <person name="Kallscheuer N."/>
            <person name="Luecker S."/>
            <person name="Lage O.M."/>
            <person name="Pohl T."/>
            <person name="Merkel B.J."/>
            <person name="Hornburger P."/>
            <person name="Mueller R.-W."/>
            <person name="Bruemmer F."/>
            <person name="Labrenz M."/>
            <person name="Spormann A.M."/>
            <person name="Op Den Camp H."/>
            <person name="Overmann J."/>
            <person name="Amann R."/>
            <person name="Jetten M.S.M."/>
            <person name="Mascher T."/>
            <person name="Medema M.H."/>
            <person name="Devos D.P."/>
            <person name="Kaster A.-K."/>
            <person name="Ovreas L."/>
            <person name="Rohde M."/>
            <person name="Galperin M.Y."/>
            <person name="Jogler C."/>
        </authorList>
    </citation>
    <scope>NUCLEOTIDE SEQUENCE [LARGE SCALE GENOMIC DNA]</scope>
    <source>
        <strain evidence="7 8">CA13</strain>
    </source>
</reference>
<feature type="compositionally biased region" description="Low complexity" evidence="5">
    <location>
        <begin position="199"/>
        <end position="238"/>
    </location>
</feature>
<dbReference type="Gene3D" id="3.30.300.30">
    <property type="match status" value="1"/>
</dbReference>
<evidence type="ECO:0000256" key="4">
    <source>
        <dbReference type="ARBA" id="ARBA00022898"/>
    </source>
</evidence>
<dbReference type="GO" id="GO:0047527">
    <property type="term" value="F:2,3-dihydroxybenzoate-serine ligase activity"/>
    <property type="evidence" value="ECO:0007669"/>
    <property type="project" value="TreeGrafter"/>
</dbReference>
<dbReference type="GO" id="GO:0008483">
    <property type="term" value="F:transaminase activity"/>
    <property type="evidence" value="ECO:0007669"/>
    <property type="project" value="InterPro"/>
</dbReference>
<name>A0A5C5Z410_9BACT</name>
<dbReference type="InterPro" id="IPR036736">
    <property type="entry name" value="ACP-like_sf"/>
</dbReference>
<dbReference type="Gene3D" id="3.90.1150.10">
    <property type="entry name" value="Aspartate Aminotransferase, domain 1"/>
    <property type="match status" value="1"/>
</dbReference>
<dbReference type="PANTHER" id="PTHR45527">
    <property type="entry name" value="NONRIBOSOMAL PEPTIDE SYNTHETASE"/>
    <property type="match status" value="1"/>
</dbReference>
<dbReference type="Gene3D" id="3.40.50.980">
    <property type="match status" value="2"/>
</dbReference>
<evidence type="ECO:0000256" key="2">
    <source>
        <dbReference type="ARBA" id="ARBA00022450"/>
    </source>
</evidence>
<dbReference type="PROSITE" id="PS00600">
    <property type="entry name" value="AA_TRANSFER_CLASS_3"/>
    <property type="match status" value="1"/>
</dbReference>
<dbReference type="InterPro" id="IPR015424">
    <property type="entry name" value="PyrdxlP-dep_Trfase"/>
</dbReference>
<dbReference type="InterPro" id="IPR029058">
    <property type="entry name" value="AB_hydrolase_fold"/>
</dbReference>
<dbReference type="RefSeq" id="WP_419194453.1">
    <property type="nucleotide sequence ID" value="NZ_SJPJ01000001.1"/>
</dbReference>
<gene>
    <name evidence="7" type="primary">dhbF_1</name>
    <name evidence="7" type="ORF">CA13_35730</name>
</gene>
<dbReference type="Pfam" id="PF00550">
    <property type="entry name" value="PP-binding"/>
    <property type="match status" value="2"/>
</dbReference>
<keyword evidence="2" id="KW-0596">Phosphopantetheine</keyword>
<keyword evidence="3" id="KW-0597">Phosphoprotein</keyword>
<dbReference type="GO" id="GO:0030170">
    <property type="term" value="F:pyridoxal phosphate binding"/>
    <property type="evidence" value="ECO:0007669"/>
    <property type="project" value="InterPro"/>
</dbReference>
<comment type="cofactor">
    <cofactor evidence="1">
        <name>pyridoxal 5'-phosphate</name>
        <dbReference type="ChEBI" id="CHEBI:597326"/>
    </cofactor>
</comment>
<dbReference type="SUPFAM" id="SSF56801">
    <property type="entry name" value="Acetyl-CoA synthetase-like"/>
    <property type="match status" value="1"/>
</dbReference>
<dbReference type="InterPro" id="IPR015422">
    <property type="entry name" value="PyrdxlP-dep_Trfase_small"/>
</dbReference>
<dbReference type="Gene3D" id="3.30.559.10">
    <property type="entry name" value="Chloramphenicol acetyltransferase-like domain"/>
    <property type="match status" value="1"/>
</dbReference>
<dbReference type="PROSITE" id="PS00455">
    <property type="entry name" value="AMP_BINDING"/>
    <property type="match status" value="1"/>
</dbReference>
<dbReference type="InterPro" id="IPR005814">
    <property type="entry name" value="Aminotrans_3"/>
</dbReference>
<dbReference type="SUPFAM" id="SSF53383">
    <property type="entry name" value="PLP-dependent transferases"/>
    <property type="match status" value="1"/>
</dbReference>
<dbReference type="GO" id="GO:0009366">
    <property type="term" value="C:enterobactin synthetase complex"/>
    <property type="evidence" value="ECO:0007669"/>
    <property type="project" value="TreeGrafter"/>
</dbReference>
<dbReference type="NCBIfam" id="TIGR01733">
    <property type="entry name" value="AA-adenyl-dom"/>
    <property type="match status" value="1"/>
</dbReference>
<sequence>MGKLLTGTSDRKASAESAIGSLLSEASGFELSELDQEASFAELGLDSLFLVQFSQKIKSQLKVKVTFRQLIEEIPTINALIAYVAQRLPDEFVVGGQPAETPATEPIVVNEPSVIADSSQPTNTASADLSAPPIHPASPVIPNPPDIRNLPVQAAAALPPMPIGTGPSAAQDRASLSQIIAQQNELMSLQLQLLAGARPAAPTPSTRASAVAPQVSQTASPSVSSSASSSQISSASPSPNGSTKPVVSAPLDSAPKTQILERFGPFKPVRRAPDGGLTDQQQRHLDNLIARFTNRTAKSRKHAQQHRGHFADPRGVAGYRRIWKAMVYQISVDRSKGSKLWDIDGNEYIDIAMGFGLNLFGQSPDFITEAIAKQLAKGVEVGPQSPLAGEVAQLLCDFSRKSRVSFCNTGSEAVMAAMRLARTVTGKSKIVFFNKDYHGNFDQVLVRSITMGNKRRSQPAAPGVPQPLADLTIVLDYGTDEALQAIRDNADDIAAVLVEPVQSANPFMKPKAFLQEVRQITEENDIALIMDEVITGFRAAPGGAQEWFGVWGDMATYGKVLGGGLPIGALAGSAKYMDALDGGNWRYEDDSEPTADMTFYAGTFVRHPLAITAAHQVLMKVKESGPELQKGLTEKTTYLVDSLNQFFEKELYPLRVAQFTSLFRFMFPPTMEYADLLYFHLLDRGVFTRGWGDNCFLSTAHSDTDIERIIEAVKDSCNEIREGGFLPDPRSSDTQKIESSATTQSPLFEKKKCLRFPLTEAQLEIWVTSQMGNEASCSYNEPFSVRFRGQLNCAILCDAIQTVVARHKTLHYRIAADGQYQEVHNPQPVTIDRHDLRGIPSDQQNTSLAEFAGTLGSKSFDFSAGPLIRLALTQLADDEHILFVSAHHIVSDGWSTNLMLSEIAEAYTATAEQRDIQLAEPADYRDYAAMELAAQDESTEALSYWRDQYRDPPAPLELPVDRPRPAVKSFAGSTLIHHFKDDTYQAMKKTAAEKKVTLFSMTFAVLNVLLARLSGQDDIVVSIPTAGQVLQVNQCLVGHCVNLLPIRSQIKLDDSFDRFLVATQTQVLDGFDHQQCTLGKIVRELRIPRDPSRLPLVEINFNFDRDGMGLEFPSLEVEVAQTVKRASTFDLFFNLNETADGLELYLDYSTALYDEDTIRRWVGHYETLLQEIAKDPSQSLGEISLLSDHERHQILVDWNSTNTVHSNAKPVHNMFEQQVHSTPGRVAVVADDRQFSYQQINELANGLARHLQSVGVNSGDLVGVHLERSEWMVIATLAILKAGAAYVPLDPNFPAKRLAMMAEDAELSVIVTQQSLPTAEIAPHANRILVDEDLHESFAADVANLEVSISPDQVAYVIYTSGSTGKPKGVEIGHSSLTNFLCSMQHQPGLNENDVLLSVTTLSFDIAALEIFLPIVSGARVVLVSSEEAMDGPRLSQHIEALQTTVMQATPATWKMLIDSGWHGKQGLKILCGGEAMPNALARELLDRGDSVWNLYGPTETTIWSTVRQIQSSETVNIGHPIANTEIFVLDERHRPVPIGVAGRMFIGGSGLAHGYRHLPELTAEKFIAHPFRNQSELRIYDTGDQARYRADGTLDFLGRLDHQAKIRGFRIELDEIEHELSKHPDLNQAVVVVSPDGEDASLVAYCVPDPHSESPSPLDLREFLRQTLPEYMIPSIFVMLQELPMTPNRKVDRRALPKPVLDREQLSVGYTAPRDHTEMEIANIWKRTLKLDRIGRDDDFFDAGGHSLLAARMMLELEKRFGERVPLATLLTAPTVRQFAELMKRKDWRPRWHCLVPIQERGNKPPLFCVHAAHGNVMLYRELAMRLGDDQPVYGLQSRGLDGELSVHTTIRDMASEYVEEIRKVQPNGPYHLCGYCLGGAIAYEMAQQLSAEGEEIELLGLFDTTTEQFKETFVSANYRRLQNIGFHAANLVRRGPRGAYAFLRGKLAELRSRLFRRTAVSYSSIACALKLRENPPLQLLERINDKANESYVPQRYGGRVTLFRPCKAYAGYEDPSLGWGNGLVDDLEVVELDVYPAGMLMEPYVQDLASQVQRRLSPHQWGVPEKSIQNGVSLERVKESFVQ</sequence>
<dbReference type="Pfam" id="PF13193">
    <property type="entry name" value="AMP-binding_C"/>
    <property type="match status" value="1"/>
</dbReference>
<dbReference type="Gene3D" id="1.10.1200.10">
    <property type="entry name" value="ACP-like"/>
    <property type="match status" value="2"/>
</dbReference>
<dbReference type="GO" id="GO:0009239">
    <property type="term" value="P:enterobactin biosynthetic process"/>
    <property type="evidence" value="ECO:0007669"/>
    <property type="project" value="TreeGrafter"/>
</dbReference>
<dbReference type="InterPro" id="IPR023213">
    <property type="entry name" value="CAT-like_dom_sf"/>
</dbReference>
<organism evidence="7 8">
    <name type="scientific">Novipirellula herctigrandis</name>
    <dbReference type="NCBI Taxonomy" id="2527986"/>
    <lineage>
        <taxon>Bacteria</taxon>
        <taxon>Pseudomonadati</taxon>
        <taxon>Planctomycetota</taxon>
        <taxon>Planctomycetia</taxon>
        <taxon>Pirellulales</taxon>
        <taxon>Pirellulaceae</taxon>
        <taxon>Novipirellula</taxon>
    </lineage>
</organism>
<evidence type="ECO:0000256" key="5">
    <source>
        <dbReference type="SAM" id="MobiDB-lite"/>
    </source>
</evidence>
<dbReference type="Pfam" id="PF00501">
    <property type="entry name" value="AMP-binding"/>
    <property type="match status" value="1"/>
</dbReference>
<feature type="domain" description="Carrier" evidence="6">
    <location>
        <begin position="13"/>
        <end position="88"/>
    </location>
</feature>
<proteinExistence type="predicted"/>
<dbReference type="FunFam" id="3.40.50.980:FF:000001">
    <property type="entry name" value="Non-ribosomal peptide synthetase"/>
    <property type="match status" value="1"/>
</dbReference>
<dbReference type="SUPFAM" id="SSF52777">
    <property type="entry name" value="CoA-dependent acyltransferases"/>
    <property type="match status" value="2"/>
</dbReference>
<dbReference type="InterPro" id="IPR009081">
    <property type="entry name" value="PP-bd_ACP"/>
</dbReference>
<evidence type="ECO:0000256" key="3">
    <source>
        <dbReference type="ARBA" id="ARBA00022553"/>
    </source>
</evidence>
<dbReference type="Pfam" id="PF00202">
    <property type="entry name" value="Aminotran_3"/>
    <property type="match status" value="1"/>
</dbReference>
<dbReference type="SMART" id="SM01294">
    <property type="entry name" value="PKS_PP_betabranch"/>
    <property type="match status" value="1"/>
</dbReference>
<protein>
    <submittedName>
        <fullName evidence="7">Dimodular nonribosomal peptide synthase</fullName>
    </submittedName>
</protein>
<dbReference type="PROSITE" id="PS50075">
    <property type="entry name" value="CARRIER"/>
    <property type="match status" value="2"/>
</dbReference>
<dbReference type="CDD" id="cd12116">
    <property type="entry name" value="A_NRPS_Ta1_like"/>
    <property type="match status" value="1"/>
</dbReference>
<dbReference type="Pfam" id="PF00668">
    <property type="entry name" value="Condensation"/>
    <property type="match status" value="1"/>
</dbReference>
<dbReference type="PANTHER" id="PTHR45527:SF1">
    <property type="entry name" value="FATTY ACID SYNTHASE"/>
    <property type="match status" value="1"/>
</dbReference>
<dbReference type="InterPro" id="IPR000873">
    <property type="entry name" value="AMP-dep_synth/lig_dom"/>
</dbReference>
<dbReference type="InterPro" id="IPR001031">
    <property type="entry name" value="Thioesterase"/>
</dbReference>
<dbReference type="SMART" id="SM00823">
    <property type="entry name" value="PKS_PP"/>
    <property type="match status" value="2"/>
</dbReference>
<dbReference type="FunFam" id="3.40.50.12780:FF:000012">
    <property type="entry name" value="Non-ribosomal peptide synthetase"/>
    <property type="match status" value="1"/>
</dbReference>
<dbReference type="Gene3D" id="3.40.640.10">
    <property type="entry name" value="Type I PLP-dependent aspartate aminotransferase-like (Major domain)"/>
    <property type="match status" value="1"/>
</dbReference>
<dbReference type="GO" id="GO:0005829">
    <property type="term" value="C:cytosol"/>
    <property type="evidence" value="ECO:0007669"/>
    <property type="project" value="TreeGrafter"/>
</dbReference>
<dbReference type="GO" id="GO:0072330">
    <property type="term" value="P:monocarboxylic acid biosynthetic process"/>
    <property type="evidence" value="ECO:0007669"/>
    <property type="project" value="UniProtKB-ARBA"/>
</dbReference>
<dbReference type="EMBL" id="SJPJ01000001">
    <property type="protein sequence ID" value="TWT82112.1"/>
    <property type="molecule type" value="Genomic_DNA"/>
</dbReference>
<dbReference type="Gene3D" id="3.40.50.1820">
    <property type="entry name" value="alpha/beta hydrolase"/>
    <property type="match status" value="1"/>
</dbReference>
<evidence type="ECO:0000313" key="8">
    <source>
        <dbReference type="Proteomes" id="UP000315010"/>
    </source>
</evidence>
<dbReference type="InterPro" id="IPR025110">
    <property type="entry name" value="AMP-bd_C"/>
</dbReference>
<dbReference type="Pfam" id="PF00975">
    <property type="entry name" value="Thioesterase"/>
    <property type="match status" value="1"/>
</dbReference>
<dbReference type="CDD" id="cd00610">
    <property type="entry name" value="OAT_like"/>
    <property type="match status" value="1"/>
</dbReference>
<dbReference type="GO" id="GO:0031177">
    <property type="term" value="F:phosphopantetheine binding"/>
    <property type="evidence" value="ECO:0007669"/>
    <property type="project" value="InterPro"/>
</dbReference>
<evidence type="ECO:0000313" key="7">
    <source>
        <dbReference type="EMBL" id="TWT82112.1"/>
    </source>
</evidence>
<dbReference type="Gene3D" id="2.30.38.10">
    <property type="entry name" value="Luciferase, Domain 3"/>
    <property type="match status" value="1"/>
</dbReference>
<accession>A0A5C5Z410</accession>
<dbReference type="InterPro" id="IPR015421">
    <property type="entry name" value="PyrdxlP-dep_Trfase_major"/>
</dbReference>
<dbReference type="SUPFAM" id="SSF53474">
    <property type="entry name" value="alpha/beta-Hydrolases"/>
    <property type="match status" value="1"/>
</dbReference>
<keyword evidence="8" id="KW-1185">Reference proteome</keyword>
<keyword evidence="4" id="KW-0663">Pyridoxal phosphate</keyword>
<dbReference type="FunFam" id="1.10.1200.10:FF:000016">
    <property type="entry name" value="Non-ribosomal peptide synthase"/>
    <property type="match status" value="1"/>
</dbReference>
<dbReference type="InterPro" id="IPR020845">
    <property type="entry name" value="AMP-binding_CS"/>
</dbReference>
<dbReference type="InterPro" id="IPR001242">
    <property type="entry name" value="Condensation_dom"/>
</dbReference>
<dbReference type="FunFam" id="3.30.300.30:FF:000010">
    <property type="entry name" value="Enterobactin synthetase component F"/>
    <property type="match status" value="1"/>
</dbReference>
<evidence type="ECO:0000256" key="1">
    <source>
        <dbReference type="ARBA" id="ARBA00001933"/>
    </source>
</evidence>
<dbReference type="SUPFAM" id="SSF47336">
    <property type="entry name" value="ACP-like"/>
    <property type="match status" value="2"/>
</dbReference>